<name>A0A0A9EVK7_ARUDO</name>
<dbReference type="AlphaFoldDB" id="A0A0A9EVK7"/>
<reference evidence="1" key="1">
    <citation type="submission" date="2014-09" db="EMBL/GenBank/DDBJ databases">
        <authorList>
            <person name="Magalhaes I.L.F."/>
            <person name="Oliveira U."/>
            <person name="Santos F.R."/>
            <person name="Vidigal T.H.D.A."/>
            <person name="Brescovit A.D."/>
            <person name="Santos A.J."/>
        </authorList>
    </citation>
    <scope>NUCLEOTIDE SEQUENCE</scope>
    <source>
        <tissue evidence="1">Shoot tissue taken approximately 20 cm above the soil surface</tissue>
    </source>
</reference>
<accession>A0A0A9EVK7</accession>
<evidence type="ECO:0000313" key="1">
    <source>
        <dbReference type="EMBL" id="JAE01921.1"/>
    </source>
</evidence>
<reference evidence="1" key="2">
    <citation type="journal article" date="2015" name="Data Brief">
        <title>Shoot transcriptome of the giant reed, Arundo donax.</title>
        <authorList>
            <person name="Barrero R.A."/>
            <person name="Guerrero F.D."/>
            <person name="Moolhuijzen P."/>
            <person name="Goolsby J.A."/>
            <person name="Tidwell J."/>
            <person name="Bellgard S.E."/>
            <person name="Bellgard M.I."/>
        </authorList>
    </citation>
    <scope>NUCLEOTIDE SEQUENCE</scope>
    <source>
        <tissue evidence="1">Shoot tissue taken approximately 20 cm above the soil surface</tissue>
    </source>
</reference>
<protein>
    <submittedName>
        <fullName evidence="1">Uncharacterized protein</fullName>
    </submittedName>
</protein>
<dbReference type="EMBL" id="GBRH01195975">
    <property type="protein sequence ID" value="JAE01921.1"/>
    <property type="molecule type" value="Transcribed_RNA"/>
</dbReference>
<proteinExistence type="predicted"/>
<organism evidence="1">
    <name type="scientific">Arundo donax</name>
    <name type="common">Giant reed</name>
    <name type="synonym">Donax arundinaceus</name>
    <dbReference type="NCBI Taxonomy" id="35708"/>
    <lineage>
        <taxon>Eukaryota</taxon>
        <taxon>Viridiplantae</taxon>
        <taxon>Streptophyta</taxon>
        <taxon>Embryophyta</taxon>
        <taxon>Tracheophyta</taxon>
        <taxon>Spermatophyta</taxon>
        <taxon>Magnoliopsida</taxon>
        <taxon>Liliopsida</taxon>
        <taxon>Poales</taxon>
        <taxon>Poaceae</taxon>
        <taxon>PACMAD clade</taxon>
        <taxon>Arundinoideae</taxon>
        <taxon>Arundineae</taxon>
        <taxon>Arundo</taxon>
    </lineage>
</organism>
<sequence>MVYLSLSYYCIKMELVNILLWEVLKQVPCVKSQKHIYRTPTQPGGQIRLYVQHCEGRKQSNTRKQTLPKKICDFASGRKSSWF</sequence>